<dbReference type="InterPro" id="IPR001509">
    <property type="entry name" value="Epimerase_deHydtase"/>
</dbReference>
<dbReference type="InterPro" id="IPR036291">
    <property type="entry name" value="NAD(P)-bd_dom_sf"/>
</dbReference>
<reference evidence="3" key="1">
    <citation type="submission" date="2015-08" db="EMBL/GenBank/DDBJ databases">
        <title>Vibrio galatheae sp. nov., a novel member of the Vibrionaceae family isolated from the Solomon Islands.</title>
        <authorList>
            <person name="Giubergia S."/>
            <person name="Machado H."/>
            <person name="Mateiu R.V."/>
            <person name="Gram L."/>
        </authorList>
    </citation>
    <scope>NUCLEOTIDE SEQUENCE [LARGE SCALE GENOMIC DNA]</scope>
    <source>
        <strain evidence="3">DSM 19584</strain>
    </source>
</reference>
<dbReference type="OrthoDB" id="112777at2"/>
<dbReference type="SUPFAM" id="SSF51735">
    <property type="entry name" value="NAD(P)-binding Rossmann-fold domains"/>
    <property type="match status" value="1"/>
</dbReference>
<dbReference type="PANTHER" id="PTHR43245:SF13">
    <property type="entry name" value="UDP-D-APIOSE_UDP-D-XYLOSE SYNTHASE 2"/>
    <property type="match status" value="1"/>
</dbReference>
<proteinExistence type="predicted"/>
<dbReference type="InterPro" id="IPR050177">
    <property type="entry name" value="Lipid_A_modif_metabolic_enz"/>
</dbReference>
<evidence type="ECO:0000313" key="2">
    <source>
        <dbReference type="EMBL" id="KOO03471.1"/>
    </source>
</evidence>
<protein>
    <submittedName>
        <fullName evidence="2">NAD-dependent epimerase</fullName>
    </submittedName>
</protein>
<comment type="caution">
    <text evidence="2">The sequence shown here is derived from an EMBL/GenBank/DDBJ whole genome shotgun (WGS) entry which is preliminary data.</text>
</comment>
<evidence type="ECO:0000313" key="3">
    <source>
        <dbReference type="Proteomes" id="UP000037515"/>
    </source>
</evidence>
<dbReference type="PANTHER" id="PTHR43245">
    <property type="entry name" value="BIFUNCTIONAL POLYMYXIN RESISTANCE PROTEIN ARNA"/>
    <property type="match status" value="1"/>
</dbReference>
<dbReference type="Gene3D" id="3.40.50.720">
    <property type="entry name" value="NAD(P)-binding Rossmann-like Domain"/>
    <property type="match status" value="1"/>
</dbReference>
<keyword evidence="3" id="KW-1185">Reference proteome</keyword>
<sequence>MQTVLGANGQIGNELALALRHYTDDIRLVSRKPKQVNGTDQLVSANLLDADETLKAIEGSKIVYFTAGLPIDTAMWVEQWPIMMRNVINACAVHNAKLVYFDNTYMYPQTNALQTEESRFEPHGEKGKVRGLIAKQLLDAISEGRVQAMICRAPEFYGPGKTQSITNTTVLDKLRAGESAKVFISDKTLRTLIYTPDASRAMALLGNTADAYNQTWHLPCDDNRLTYQQLIETASDILGTTRGYAVLKKWQLKLLSLVSKPVRETLELLPRYEVDNLFVSDKFKQRFPEFKITTYREGLESVFSEETKR</sequence>
<dbReference type="EMBL" id="LHPJ01000007">
    <property type="protein sequence ID" value="KOO03471.1"/>
    <property type="molecule type" value="Genomic_DNA"/>
</dbReference>
<gene>
    <name evidence="2" type="ORF">AKJ17_08945</name>
</gene>
<dbReference type="RefSeq" id="WP_053395457.1">
    <property type="nucleotide sequence ID" value="NZ_LHPJ01000007.1"/>
</dbReference>
<evidence type="ECO:0000259" key="1">
    <source>
        <dbReference type="Pfam" id="PF01370"/>
    </source>
</evidence>
<dbReference type="AlphaFoldDB" id="A0A0M0HN32"/>
<organism evidence="2 3">
    <name type="scientific">Vibrio nereis</name>
    <dbReference type="NCBI Taxonomy" id="693"/>
    <lineage>
        <taxon>Bacteria</taxon>
        <taxon>Pseudomonadati</taxon>
        <taxon>Pseudomonadota</taxon>
        <taxon>Gammaproteobacteria</taxon>
        <taxon>Vibrionales</taxon>
        <taxon>Vibrionaceae</taxon>
        <taxon>Vibrio</taxon>
    </lineage>
</organism>
<accession>A0A0M0HN32</accession>
<dbReference type="Proteomes" id="UP000037515">
    <property type="component" value="Unassembled WGS sequence"/>
</dbReference>
<dbReference type="PATRIC" id="fig|693.5.peg.1828"/>
<feature type="domain" description="NAD-dependent epimerase/dehydratase" evidence="1">
    <location>
        <begin position="4"/>
        <end position="210"/>
    </location>
</feature>
<name>A0A0M0HN32_VIBNE</name>
<dbReference type="Pfam" id="PF01370">
    <property type="entry name" value="Epimerase"/>
    <property type="match status" value="1"/>
</dbReference>
<dbReference type="STRING" id="693.AKJ17_08945"/>